<comment type="caution">
    <text evidence="2">The sequence shown here is derived from an EMBL/GenBank/DDBJ whole genome shotgun (WGS) entry which is preliminary data.</text>
</comment>
<protein>
    <submittedName>
        <fullName evidence="2">AAA family ATPase</fullName>
    </submittedName>
</protein>
<evidence type="ECO:0000259" key="1">
    <source>
        <dbReference type="Pfam" id="PF13175"/>
    </source>
</evidence>
<dbReference type="InterPro" id="IPR051396">
    <property type="entry name" value="Bact_Antivir_Def_Nuclease"/>
</dbReference>
<dbReference type="InterPro" id="IPR041685">
    <property type="entry name" value="AAA_GajA/Old/RecF-like"/>
</dbReference>
<proteinExistence type="predicted"/>
<dbReference type="PANTHER" id="PTHR43581">
    <property type="entry name" value="ATP/GTP PHOSPHATASE"/>
    <property type="match status" value="1"/>
</dbReference>
<dbReference type="PANTHER" id="PTHR43581:SF2">
    <property type="entry name" value="EXCINUCLEASE ATPASE SUBUNIT"/>
    <property type="match status" value="1"/>
</dbReference>
<evidence type="ECO:0000313" key="3">
    <source>
        <dbReference type="Proteomes" id="UP001254770"/>
    </source>
</evidence>
<accession>A0AAW8TCS9</accession>
<dbReference type="Proteomes" id="UP001254770">
    <property type="component" value="Unassembled WGS sequence"/>
</dbReference>
<dbReference type="RefSeq" id="WP_070509384.1">
    <property type="nucleotide sequence ID" value="NZ_JAASIQ010000001.1"/>
</dbReference>
<dbReference type="InterPro" id="IPR027417">
    <property type="entry name" value="P-loop_NTPase"/>
</dbReference>
<dbReference type="EMBL" id="JARPXL010000042">
    <property type="protein sequence ID" value="MDT2546723.1"/>
    <property type="molecule type" value="Genomic_DNA"/>
</dbReference>
<gene>
    <name evidence="2" type="ORF">P7D69_20545</name>
</gene>
<evidence type="ECO:0000313" key="2">
    <source>
        <dbReference type="EMBL" id="MDT2546723.1"/>
    </source>
</evidence>
<dbReference type="AlphaFoldDB" id="A0AAW8TCS9"/>
<dbReference type="Pfam" id="PF13175">
    <property type="entry name" value="AAA_15"/>
    <property type="match status" value="1"/>
</dbReference>
<reference evidence="2" key="1">
    <citation type="submission" date="2023-03" db="EMBL/GenBank/DDBJ databases">
        <authorList>
            <person name="Shen W."/>
            <person name="Cai J."/>
        </authorList>
    </citation>
    <scope>NUCLEOTIDE SEQUENCE</scope>
    <source>
        <strain evidence="2">Y15</strain>
    </source>
</reference>
<feature type="domain" description="Endonuclease GajA/Old nuclease/RecF-like AAA" evidence="1">
    <location>
        <begin position="1"/>
        <end position="423"/>
    </location>
</feature>
<sequence length="438" mass="50874">MIKNIQVKNVLGQFDYNIDLSEKIKIIIGPNGSGKTTFFKIINSVLTQRHMELYEYEFDEVSIITDSGILKIYKLVNDDPKSDHDSLIEYELDGEKIGSLIDRDLPSLMYFVRHIPKLSRSRDHVFDIETNEVFTSDDKHSLVEKYASYLPKDFYTIPEKAVNYLKNYNVTTIFTDRLHTKSYMRGQSSGDIYFTTSISDSVNQIEKLLSEQTSAYAEYSQKLDQHFPLKIVDVLKKSPRPEVKMTDIQRLSDEVSELRKKLTNTGLFDENKDLTELHLQNADNDMGKETLLVLKEYFMSMKDKLNVILPFSNKIALLLDLFNQKINSSGKTCYIDYKDGFYIRNRNEKKISFEGLSSGEQHEFIQLYTLIFKVDNEDIVLIDEPEISIHVSWQRKFIDDLEKTLHDKKDTRVIIATHSVQIVDDNWDSVIDMGAVEK</sequence>
<organism evidence="2 3">
    <name type="scientific">Enterococcus raffinosus</name>
    <dbReference type="NCBI Taxonomy" id="71452"/>
    <lineage>
        <taxon>Bacteria</taxon>
        <taxon>Bacillati</taxon>
        <taxon>Bacillota</taxon>
        <taxon>Bacilli</taxon>
        <taxon>Lactobacillales</taxon>
        <taxon>Enterococcaceae</taxon>
        <taxon>Enterococcus</taxon>
    </lineage>
</organism>
<dbReference type="Gene3D" id="3.40.50.300">
    <property type="entry name" value="P-loop containing nucleotide triphosphate hydrolases"/>
    <property type="match status" value="1"/>
</dbReference>
<name>A0AAW8TCS9_9ENTE</name>
<dbReference type="SUPFAM" id="SSF52540">
    <property type="entry name" value="P-loop containing nucleoside triphosphate hydrolases"/>
    <property type="match status" value="1"/>
</dbReference>